<dbReference type="PANTHER" id="PTHR43211">
    <property type="entry name" value="FUMARYLACETOACETATE HYDROLASE"/>
    <property type="match status" value="1"/>
</dbReference>
<dbReference type="Pfam" id="PF18288">
    <property type="entry name" value="FAA_hydro_N_2"/>
    <property type="match status" value="1"/>
</dbReference>
<sequence>MKLATYKNGTRDGELRVVSRDLTRCVAVPDIAPTLQAALDDWLEAAPRLKERYAQLNTGQLACVEPFDETRCASPLPRAYQWADGSAYLNHVELVRRARGAEVPESFYTDPLMYQGGSDAFLAPRAPIPLRDPAWGLDFEGEVGVITGDVPLGATVELCARAIRLVLLVNDVTLRNLIPCELAKGFGFFQSKPATAFSPVAVTPDELGGDWHGGKLHLPLLVDYNGRRFGQPEAGVEMQFSFPELIAHVAKTRELCAGSIVGSGTVSNRDRRVGSACLAEVRMIEIIEDGAAHTPFMQVGDTVRIEMRDDAGASIFGAIEQKVVAHD</sequence>
<dbReference type="AlphaFoldDB" id="A0A165FD36"/>
<gene>
    <name evidence="3" type="ORF">AVW16_10810</name>
</gene>
<feature type="domain" description="Fumarylacetoacetase-like C-terminal" evidence="1">
    <location>
        <begin position="82"/>
        <end position="324"/>
    </location>
</feature>
<proteinExistence type="predicted"/>
<organism evidence="3 4">
    <name type="scientific">Crenobacter luteus</name>
    <dbReference type="NCBI Taxonomy" id="1452487"/>
    <lineage>
        <taxon>Bacteria</taxon>
        <taxon>Pseudomonadati</taxon>
        <taxon>Pseudomonadota</taxon>
        <taxon>Betaproteobacteria</taxon>
        <taxon>Neisseriales</taxon>
        <taxon>Neisseriaceae</taxon>
        <taxon>Crenobacter</taxon>
    </lineage>
</organism>
<accession>A0A165FD36</accession>
<keyword evidence="4" id="KW-1185">Reference proteome</keyword>
<dbReference type="InterPro" id="IPR041072">
    <property type="entry name" value="FAA_hydro_N"/>
</dbReference>
<dbReference type="EMBL" id="LQQU01000017">
    <property type="protein sequence ID" value="KZE32862.1"/>
    <property type="molecule type" value="Genomic_DNA"/>
</dbReference>
<evidence type="ECO:0000259" key="1">
    <source>
        <dbReference type="Pfam" id="PF01557"/>
    </source>
</evidence>
<protein>
    <submittedName>
        <fullName evidence="3">2-keto-4-pentenoate hydratase</fullName>
    </submittedName>
</protein>
<feature type="domain" description="Fumarylacetoacetase N-terminal" evidence="2">
    <location>
        <begin position="1"/>
        <end position="78"/>
    </location>
</feature>
<dbReference type="Gene3D" id="3.90.850.10">
    <property type="entry name" value="Fumarylacetoacetase-like, C-terminal domain"/>
    <property type="match status" value="1"/>
</dbReference>
<comment type="caution">
    <text evidence="3">The sequence shown here is derived from an EMBL/GenBank/DDBJ whole genome shotgun (WGS) entry which is preliminary data.</text>
</comment>
<dbReference type="RefSeq" id="WP_066611885.1">
    <property type="nucleotide sequence ID" value="NZ_LQQU01000017.1"/>
</dbReference>
<reference evidence="4" key="1">
    <citation type="submission" date="2016-01" db="EMBL/GenBank/DDBJ databases">
        <title>Draft genome of Chromobacterium sp. F49.</title>
        <authorList>
            <person name="Hong K.W."/>
        </authorList>
    </citation>
    <scope>NUCLEOTIDE SEQUENCE [LARGE SCALE GENOMIC DNA]</scope>
    <source>
        <strain evidence="4">CN10</strain>
    </source>
</reference>
<dbReference type="GO" id="GO:0003824">
    <property type="term" value="F:catalytic activity"/>
    <property type="evidence" value="ECO:0007669"/>
    <property type="project" value="InterPro"/>
</dbReference>
<dbReference type="Proteomes" id="UP000076625">
    <property type="component" value="Unassembled WGS sequence"/>
</dbReference>
<evidence type="ECO:0000313" key="3">
    <source>
        <dbReference type="EMBL" id="KZE32862.1"/>
    </source>
</evidence>
<dbReference type="Pfam" id="PF01557">
    <property type="entry name" value="FAA_hydrolase"/>
    <property type="match status" value="1"/>
</dbReference>
<dbReference type="PANTHER" id="PTHR43211:SF1">
    <property type="entry name" value="BLL6422 PROTEIN"/>
    <property type="match status" value="1"/>
</dbReference>
<dbReference type="OrthoDB" id="9775905at2"/>
<evidence type="ECO:0000259" key="2">
    <source>
        <dbReference type="Pfam" id="PF18288"/>
    </source>
</evidence>
<dbReference type="InterPro" id="IPR011234">
    <property type="entry name" value="Fumarylacetoacetase-like_C"/>
</dbReference>
<dbReference type="STRING" id="1452487.AVW16_10810"/>
<name>A0A165FD36_9NEIS</name>
<dbReference type="SUPFAM" id="SSF56529">
    <property type="entry name" value="FAH"/>
    <property type="match status" value="1"/>
</dbReference>
<dbReference type="InterPro" id="IPR036663">
    <property type="entry name" value="Fumarylacetoacetase_C_sf"/>
</dbReference>
<evidence type="ECO:0000313" key="4">
    <source>
        <dbReference type="Proteomes" id="UP000076625"/>
    </source>
</evidence>